<dbReference type="WBParaSite" id="ACAC_0000801801-mRNA-1">
    <property type="protein sequence ID" value="ACAC_0000801801-mRNA-1"/>
    <property type="gene ID" value="ACAC_0000801801"/>
</dbReference>
<feature type="region of interest" description="Disordered" evidence="1">
    <location>
        <begin position="208"/>
        <end position="242"/>
    </location>
</feature>
<reference evidence="2" key="1">
    <citation type="submission" date="2012-09" db="EMBL/GenBank/DDBJ databases">
        <authorList>
            <person name="Martin A.A."/>
        </authorList>
    </citation>
    <scope>NUCLEOTIDE SEQUENCE</scope>
</reference>
<name>A0A158P9A8_ANGCA</name>
<reference evidence="3" key="2">
    <citation type="submission" date="2016-04" db="UniProtKB">
        <authorList>
            <consortium name="WormBaseParasite"/>
        </authorList>
    </citation>
    <scope>IDENTIFICATION</scope>
</reference>
<dbReference type="GO" id="GO:0009966">
    <property type="term" value="P:regulation of signal transduction"/>
    <property type="evidence" value="ECO:0007669"/>
    <property type="project" value="InterPro"/>
</dbReference>
<dbReference type="PANTHER" id="PTHR10933">
    <property type="entry name" value="IMMUNOGLOBULIN-BINDING PROTEIN 1"/>
    <property type="match status" value="1"/>
</dbReference>
<dbReference type="Pfam" id="PF04177">
    <property type="entry name" value="TAP42"/>
    <property type="match status" value="1"/>
</dbReference>
<dbReference type="AlphaFoldDB" id="A0A158P9A8"/>
<accession>A0A158P9A8</accession>
<dbReference type="InterPro" id="IPR007304">
    <property type="entry name" value="TAP46-like"/>
</dbReference>
<evidence type="ECO:0000313" key="2">
    <source>
        <dbReference type="Proteomes" id="UP000035642"/>
    </source>
</evidence>
<organism evidence="2 3">
    <name type="scientific">Angiostrongylus cantonensis</name>
    <name type="common">Rat lungworm</name>
    <dbReference type="NCBI Taxonomy" id="6313"/>
    <lineage>
        <taxon>Eukaryota</taxon>
        <taxon>Metazoa</taxon>
        <taxon>Ecdysozoa</taxon>
        <taxon>Nematoda</taxon>
        <taxon>Chromadorea</taxon>
        <taxon>Rhabditida</taxon>
        <taxon>Rhabditina</taxon>
        <taxon>Rhabditomorpha</taxon>
        <taxon>Strongyloidea</taxon>
        <taxon>Metastrongylidae</taxon>
        <taxon>Angiostrongylus</taxon>
    </lineage>
</organism>
<dbReference type="GO" id="GO:0035303">
    <property type="term" value="P:regulation of dephosphorylation"/>
    <property type="evidence" value="ECO:0007669"/>
    <property type="project" value="TreeGrafter"/>
</dbReference>
<proteinExistence type="predicted"/>
<sequence length="264" mass="29867">MFTTEGTDGGDGDGDSRTLADEFKKAEKVINDITDGHFSTADLQYCIECSDEANSLKKKFTGEELREQKIARFRKEKELKAIIEQLRGHLDLNKTDESVQRTLHLTVLRYWSQKVLEELESIEGELPLVEMMQKRMQASSKEKGPSVVDKKPSVNSSLLVSGGKSEGLKPFIITRSTQQKSVFGLGYPSIPTMTVDEWYNQRFGSTSISSQKEGRTCPASNAEDACSSECDQEENDEQSRMKSMIWDDYKDYHRRGWGNTHNKG</sequence>
<evidence type="ECO:0000256" key="1">
    <source>
        <dbReference type="SAM" id="MobiDB-lite"/>
    </source>
</evidence>
<dbReference type="GO" id="GO:0005829">
    <property type="term" value="C:cytosol"/>
    <property type="evidence" value="ECO:0007669"/>
    <property type="project" value="TreeGrafter"/>
</dbReference>
<dbReference type="GO" id="GO:0051721">
    <property type="term" value="F:protein phosphatase 2A binding"/>
    <property type="evidence" value="ECO:0007669"/>
    <property type="project" value="TreeGrafter"/>
</dbReference>
<dbReference type="PANTHER" id="PTHR10933:SF9">
    <property type="entry name" value="IMMUNOGLOBULIN-BINDING PROTEIN 1"/>
    <property type="match status" value="1"/>
</dbReference>
<dbReference type="Proteomes" id="UP000035642">
    <property type="component" value="Unassembled WGS sequence"/>
</dbReference>
<dbReference type="Gene3D" id="1.25.40.540">
    <property type="entry name" value="TAP42-like family"/>
    <property type="match status" value="1"/>
</dbReference>
<dbReference type="InterPro" id="IPR038511">
    <property type="entry name" value="TAP42/TAP46-like_sf"/>
</dbReference>
<protein>
    <submittedName>
        <fullName evidence="3">Immunoglobulin-binding protein 1</fullName>
    </submittedName>
</protein>
<dbReference type="STRING" id="6313.A0A158P9A8"/>
<keyword evidence="2" id="KW-1185">Reference proteome</keyword>
<evidence type="ECO:0000313" key="3">
    <source>
        <dbReference type="WBParaSite" id="ACAC_0000801801-mRNA-1"/>
    </source>
</evidence>